<evidence type="ECO:0000256" key="5">
    <source>
        <dbReference type="SAM" id="SignalP"/>
    </source>
</evidence>
<feature type="chain" id="PRO_5047384018" evidence="5">
    <location>
        <begin position="19"/>
        <end position="949"/>
    </location>
</feature>
<keyword evidence="2 4" id="KW-0472">Membrane</keyword>
<evidence type="ECO:0000256" key="3">
    <source>
        <dbReference type="ARBA" id="ARBA00023237"/>
    </source>
</evidence>
<feature type="domain" description="TonB-dependent receptor plug" evidence="7">
    <location>
        <begin position="133"/>
        <end position="221"/>
    </location>
</feature>
<evidence type="ECO:0000256" key="4">
    <source>
        <dbReference type="RuleBase" id="RU003357"/>
    </source>
</evidence>
<dbReference type="PANTHER" id="PTHR40980">
    <property type="entry name" value="PLUG DOMAIN-CONTAINING PROTEIN"/>
    <property type="match status" value="1"/>
</dbReference>
<keyword evidence="4" id="KW-0798">TonB box</keyword>
<keyword evidence="8" id="KW-0675">Receptor</keyword>
<dbReference type="InterPro" id="IPR012910">
    <property type="entry name" value="Plug_dom"/>
</dbReference>
<dbReference type="PANTHER" id="PTHR40980:SF5">
    <property type="entry name" value="TONB-DEPENDENT RECEPTOR"/>
    <property type="match status" value="1"/>
</dbReference>
<keyword evidence="5" id="KW-0732">Signal</keyword>
<dbReference type="Gene3D" id="2.40.170.20">
    <property type="entry name" value="TonB-dependent receptor, beta-barrel domain"/>
    <property type="match status" value="1"/>
</dbReference>
<dbReference type="Proteomes" id="UP001597344">
    <property type="component" value="Unassembled WGS sequence"/>
</dbReference>
<dbReference type="InterPro" id="IPR036942">
    <property type="entry name" value="Beta-barrel_TonB_sf"/>
</dbReference>
<dbReference type="SUPFAM" id="SSF56935">
    <property type="entry name" value="Porins"/>
    <property type="match status" value="1"/>
</dbReference>
<comment type="subcellular location">
    <subcellularLocation>
        <location evidence="1 4">Cell outer membrane</location>
    </subcellularLocation>
</comment>
<dbReference type="InterPro" id="IPR008969">
    <property type="entry name" value="CarboxyPept-like_regulatory"/>
</dbReference>
<dbReference type="Pfam" id="PF13715">
    <property type="entry name" value="CarbopepD_reg_2"/>
    <property type="match status" value="1"/>
</dbReference>
<dbReference type="Gene3D" id="2.170.130.10">
    <property type="entry name" value="TonB-dependent receptor, plug domain"/>
    <property type="match status" value="1"/>
</dbReference>
<reference evidence="9" key="1">
    <citation type="journal article" date="2019" name="Int. J. Syst. Evol. Microbiol.">
        <title>The Global Catalogue of Microorganisms (GCM) 10K type strain sequencing project: providing services to taxonomists for standard genome sequencing and annotation.</title>
        <authorList>
            <consortium name="The Broad Institute Genomics Platform"/>
            <consortium name="The Broad Institute Genome Sequencing Center for Infectious Disease"/>
            <person name="Wu L."/>
            <person name="Ma J."/>
        </authorList>
    </citation>
    <scope>NUCLEOTIDE SEQUENCE [LARGE SCALE GENOMIC DNA]</scope>
    <source>
        <strain evidence="9">DT92</strain>
    </source>
</reference>
<keyword evidence="3" id="KW-0998">Cell outer membrane</keyword>
<proteinExistence type="inferred from homology"/>
<comment type="similarity">
    <text evidence="4">Belongs to the TonB-dependent receptor family.</text>
</comment>
<evidence type="ECO:0000259" key="6">
    <source>
        <dbReference type="Pfam" id="PF00593"/>
    </source>
</evidence>
<evidence type="ECO:0000313" key="9">
    <source>
        <dbReference type="Proteomes" id="UP001597344"/>
    </source>
</evidence>
<dbReference type="Pfam" id="PF07715">
    <property type="entry name" value="Plug"/>
    <property type="match status" value="1"/>
</dbReference>
<evidence type="ECO:0000256" key="2">
    <source>
        <dbReference type="ARBA" id="ARBA00023136"/>
    </source>
</evidence>
<dbReference type="Pfam" id="PF00593">
    <property type="entry name" value="TonB_dep_Rec_b-barrel"/>
    <property type="match status" value="1"/>
</dbReference>
<accession>A0ABW5AX81</accession>
<name>A0ABW5AX81_9FLAO</name>
<dbReference type="SUPFAM" id="SSF49464">
    <property type="entry name" value="Carboxypeptidase regulatory domain-like"/>
    <property type="match status" value="1"/>
</dbReference>
<comment type="caution">
    <text evidence="8">The sequence shown here is derived from an EMBL/GenBank/DDBJ whole genome shotgun (WGS) entry which is preliminary data.</text>
</comment>
<feature type="domain" description="TonB-dependent receptor-like beta-barrel" evidence="6">
    <location>
        <begin position="521"/>
        <end position="908"/>
    </location>
</feature>
<keyword evidence="9" id="KW-1185">Reference proteome</keyword>
<evidence type="ECO:0000256" key="1">
    <source>
        <dbReference type="ARBA" id="ARBA00004442"/>
    </source>
</evidence>
<gene>
    <name evidence="8" type="ORF">ACFSJT_12505</name>
</gene>
<dbReference type="RefSeq" id="WP_378320617.1">
    <property type="nucleotide sequence ID" value="NZ_JBHUHY010000013.1"/>
</dbReference>
<organism evidence="8 9">
    <name type="scientific">Aquimarina celericrescens</name>
    <dbReference type="NCBI Taxonomy" id="1964542"/>
    <lineage>
        <taxon>Bacteria</taxon>
        <taxon>Pseudomonadati</taxon>
        <taxon>Bacteroidota</taxon>
        <taxon>Flavobacteriia</taxon>
        <taxon>Flavobacteriales</taxon>
        <taxon>Flavobacteriaceae</taxon>
        <taxon>Aquimarina</taxon>
    </lineage>
</organism>
<protein>
    <submittedName>
        <fullName evidence="8">TonB-dependent receptor domain-containing protein</fullName>
    </submittedName>
</protein>
<evidence type="ECO:0000313" key="8">
    <source>
        <dbReference type="EMBL" id="MFD2187614.1"/>
    </source>
</evidence>
<dbReference type="Gene3D" id="2.60.40.1120">
    <property type="entry name" value="Carboxypeptidase-like, regulatory domain"/>
    <property type="match status" value="1"/>
</dbReference>
<feature type="signal peptide" evidence="5">
    <location>
        <begin position="1"/>
        <end position="18"/>
    </location>
</feature>
<dbReference type="InterPro" id="IPR000531">
    <property type="entry name" value="Beta-barrel_TonB"/>
</dbReference>
<dbReference type="InterPro" id="IPR037066">
    <property type="entry name" value="Plug_dom_sf"/>
</dbReference>
<sequence length="949" mass="106262">MKRVFTVLALLLIGFSNAQETGTIAGKLLDKESNNQPLPFANVVVKGTTKGSSTDFDGLYEINDIPVGTYTIEFSFTGYQTVEVPNVLVEANKVSVVDATMGATAATLEEVVIKVVTNREREEALLLEQKAAVQIKESIGAEQLTRLGVSNASGATTKISGVSKTQGSGQIYVRGLGDRYLSTTLNGLPIPSDNIDKKNINLELFPSRFIGNVSISKTFSPANSADLASGNIDIVSKEVSKRRDIALSITGGINSNVSDGDIFDSFKATANNEDISLGIYSRAYESENLVNALTEQSWNPIEISTPINYGFGFNIGGILGEERKLKLYFSGGQSIDNEYREGLFREFDQGNLRDFVPPDDLRRWLRSVNTTGMLHSQYKINDKNNLSFNTFVINKVFEETLEAGREGTTEIFEELDNIEEGSQFIRDQNIKNTLLSATQLIGEHNITEKNTLEWAAGFNYLIANEPNRIRNEVNILNDNPNTPENEEGVIELGFTGGFQQRKSVQEITDEEFNARISDELILKQNEDEDVFILDVGGNFRNKTRDFASQFFGIEEGNNSDINPTSIDVIGDIFIQENFDNGLLQLNIQPLDIYDAELLSYAGYANFTGKLNKLTAQVGLRYQKDEIDVNFDVGNFVNRETGQARIGSSNKDYENIYPYINLKYEVNDKLALRLSGSLGQTLPEFKEIAPFQYVSQVGQVFQGNPDVERSENYNIDFKVEFFPQNDELLSFSAFYKRINDPINRGLQRGGEDIFSYFNTGDRARIIGFELEGRVYIIKKRESYPNLRLSGNISYLDHIQDLKDVFREDGTLEQTFKYGDRTEIGLEGASDWITNLSLTFNSGNEFPYEFTLTGNYASDKIFALGAPRNQQQPDVFFNGEITEKGFVTLDLILNKEINDHWSLGLTARNLLNPTIERTQFIQEVVSGDRFDSTILSYSTGVETSLNLSYKF</sequence>
<evidence type="ECO:0000259" key="7">
    <source>
        <dbReference type="Pfam" id="PF07715"/>
    </source>
</evidence>
<dbReference type="EMBL" id="JBHUHY010000013">
    <property type="protein sequence ID" value="MFD2187614.1"/>
    <property type="molecule type" value="Genomic_DNA"/>
</dbReference>